<evidence type="ECO:0000256" key="1">
    <source>
        <dbReference type="ARBA" id="ARBA00004141"/>
    </source>
</evidence>
<dbReference type="Proteomes" id="UP000001396">
    <property type="component" value="Unassembled WGS sequence"/>
</dbReference>
<reference evidence="9 10" key="1">
    <citation type="journal article" date="2011" name="Genome Res.">
        <title>Phylogeny-wide analysis of social amoeba genomes highlights ancient origins for complex intercellular communication.</title>
        <authorList>
            <person name="Heidel A.J."/>
            <person name="Lawal H.M."/>
            <person name="Felder M."/>
            <person name="Schilde C."/>
            <person name="Helps N.R."/>
            <person name="Tunggal B."/>
            <person name="Rivero F."/>
            <person name="John U."/>
            <person name="Schleicher M."/>
            <person name="Eichinger L."/>
            <person name="Platzer M."/>
            <person name="Noegel A.A."/>
            <person name="Schaap P."/>
            <person name="Gloeckner G."/>
        </authorList>
    </citation>
    <scope>NUCLEOTIDE SEQUENCE [LARGE SCALE GENOMIC DNA]</scope>
    <source>
        <strain evidence="10">ATCC 26659 / Pp 5 / PN500</strain>
    </source>
</reference>
<dbReference type="Pfam" id="PF01529">
    <property type="entry name" value="DHHC"/>
    <property type="match status" value="1"/>
</dbReference>
<protein>
    <recommendedName>
        <fullName evidence="7">Palmitoyltransferase</fullName>
        <ecNumber evidence="7">2.3.1.225</ecNumber>
    </recommendedName>
</protein>
<evidence type="ECO:0000313" key="9">
    <source>
        <dbReference type="EMBL" id="EFA82418.1"/>
    </source>
</evidence>
<evidence type="ECO:0000256" key="3">
    <source>
        <dbReference type="ARBA" id="ARBA00022692"/>
    </source>
</evidence>
<dbReference type="GO" id="GO:0016020">
    <property type="term" value="C:membrane"/>
    <property type="evidence" value="ECO:0007669"/>
    <property type="project" value="UniProtKB-SubCell"/>
</dbReference>
<evidence type="ECO:0000256" key="4">
    <source>
        <dbReference type="ARBA" id="ARBA00022989"/>
    </source>
</evidence>
<comment type="subcellular location">
    <subcellularLocation>
        <location evidence="1">Membrane</location>
        <topology evidence="1">Multi-pass membrane protein</topology>
    </subcellularLocation>
</comment>
<keyword evidence="10" id="KW-1185">Reference proteome</keyword>
<gene>
    <name evidence="9" type="ORF">PPL_04843</name>
</gene>
<dbReference type="EC" id="2.3.1.225" evidence="7"/>
<dbReference type="InParanoid" id="D3B8Q0"/>
<proteinExistence type="inferred from homology"/>
<dbReference type="FunCoup" id="D3B8Q0">
    <property type="interactions" value="167"/>
</dbReference>
<comment type="caution">
    <text evidence="9">The sequence shown here is derived from an EMBL/GenBank/DDBJ whole genome shotgun (WGS) entry which is preliminary data.</text>
</comment>
<evidence type="ECO:0000256" key="6">
    <source>
        <dbReference type="ARBA" id="ARBA00023315"/>
    </source>
</evidence>
<feature type="transmembrane region" description="Helical" evidence="7">
    <location>
        <begin position="42"/>
        <end position="63"/>
    </location>
</feature>
<name>D3B8Q0_HETP5</name>
<dbReference type="EMBL" id="ADBJ01000020">
    <property type="protein sequence ID" value="EFA82418.1"/>
    <property type="molecule type" value="Genomic_DNA"/>
</dbReference>
<evidence type="ECO:0000256" key="7">
    <source>
        <dbReference type="RuleBase" id="RU079119"/>
    </source>
</evidence>
<dbReference type="GeneID" id="31360330"/>
<dbReference type="RefSeq" id="XP_020434535.1">
    <property type="nucleotide sequence ID" value="XM_020575740.1"/>
</dbReference>
<dbReference type="AlphaFoldDB" id="D3B8Q0"/>
<dbReference type="OMA" id="NCTGFRN"/>
<dbReference type="InterPro" id="IPR001594">
    <property type="entry name" value="Palmitoyltrfase_DHHC"/>
</dbReference>
<evidence type="ECO:0000256" key="2">
    <source>
        <dbReference type="ARBA" id="ARBA00022679"/>
    </source>
</evidence>
<dbReference type="STRING" id="670386.D3B8Q0"/>
<keyword evidence="2 7" id="KW-0808">Transferase</keyword>
<accession>D3B8Q0</accession>
<feature type="domain" description="Palmitoyltransferase DHHC" evidence="8">
    <location>
        <begin position="111"/>
        <end position="272"/>
    </location>
</feature>
<dbReference type="InterPro" id="IPR039859">
    <property type="entry name" value="PFA4/ZDH16/20/ERF2-like"/>
</dbReference>
<keyword evidence="4 7" id="KW-1133">Transmembrane helix</keyword>
<keyword evidence="6 7" id="KW-0012">Acyltransferase</keyword>
<evidence type="ECO:0000313" key="10">
    <source>
        <dbReference type="Proteomes" id="UP000001396"/>
    </source>
</evidence>
<evidence type="ECO:0000259" key="8">
    <source>
        <dbReference type="Pfam" id="PF01529"/>
    </source>
</evidence>
<comment type="domain">
    <text evidence="7">The DHHC domain is required for palmitoyltransferase activity.</text>
</comment>
<keyword evidence="3 7" id="KW-0812">Transmembrane</keyword>
<comment type="catalytic activity">
    <reaction evidence="7">
        <text>L-cysteinyl-[protein] + hexadecanoyl-CoA = S-hexadecanoyl-L-cysteinyl-[protein] + CoA</text>
        <dbReference type="Rhea" id="RHEA:36683"/>
        <dbReference type="Rhea" id="RHEA-COMP:10131"/>
        <dbReference type="Rhea" id="RHEA-COMP:11032"/>
        <dbReference type="ChEBI" id="CHEBI:29950"/>
        <dbReference type="ChEBI" id="CHEBI:57287"/>
        <dbReference type="ChEBI" id="CHEBI:57379"/>
        <dbReference type="ChEBI" id="CHEBI:74151"/>
        <dbReference type="EC" id="2.3.1.225"/>
    </reaction>
</comment>
<feature type="transmembrane region" description="Helical" evidence="7">
    <location>
        <begin position="233"/>
        <end position="255"/>
    </location>
</feature>
<evidence type="ECO:0000256" key="5">
    <source>
        <dbReference type="ARBA" id="ARBA00023136"/>
    </source>
</evidence>
<feature type="transmembrane region" description="Helical" evidence="7">
    <location>
        <begin position="7"/>
        <end position="30"/>
    </location>
</feature>
<feature type="transmembrane region" description="Helical" evidence="7">
    <location>
        <begin position="157"/>
        <end position="183"/>
    </location>
</feature>
<comment type="similarity">
    <text evidence="7">Belongs to the DHHC palmitoyltransferase family.</text>
</comment>
<dbReference type="GO" id="GO:0019706">
    <property type="term" value="F:protein-cysteine S-palmitoyltransferase activity"/>
    <property type="evidence" value="ECO:0007669"/>
    <property type="project" value="UniProtKB-EC"/>
</dbReference>
<keyword evidence="5 7" id="KW-0472">Membrane</keyword>
<dbReference type="PROSITE" id="PS50216">
    <property type="entry name" value="DHHC"/>
    <property type="match status" value="1"/>
</dbReference>
<dbReference type="PANTHER" id="PTHR12246">
    <property type="entry name" value="PALMITOYLTRANSFERASE ZDHHC16"/>
    <property type="match status" value="1"/>
</dbReference>
<sequence>MSIQCTISSLIIIINIVYLFILFALTSHWILVFHPLRFLTSIFGQIYIVFYHVLFFMLIYSYWQSIVTPPGYPSKNWYPEGKSKEELDEIVDNIMEQRKNSNNHFKPPSHIRYCVTCNIFKPPRTHHCRHCKKCILKQDHHCPWIANCVGYQNQKPFLLFLFYTTVVGTISTVFLVFSAFYVLNVSIQNAEDPTPVTINNNNNNNKDIILSTSEEQQQHQDLEFLVSGPMVTVLYILNFSTIIPVLLGVSGLFYFQSGFIFSNLTSVERYERKSEYKIAKRNGVGEEYRWRYDRGPRNNFKDVFGDTFRQWICPVGSPRGDGINWKLNNQQQQQSEQLV</sequence>
<organism evidence="9 10">
    <name type="scientific">Heterostelium pallidum (strain ATCC 26659 / Pp 5 / PN500)</name>
    <name type="common">Cellular slime mold</name>
    <name type="synonym">Polysphondylium pallidum</name>
    <dbReference type="NCBI Taxonomy" id="670386"/>
    <lineage>
        <taxon>Eukaryota</taxon>
        <taxon>Amoebozoa</taxon>
        <taxon>Evosea</taxon>
        <taxon>Eumycetozoa</taxon>
        <taxon>Dictyostelia</taxon>
        <taxon>Acytosteliales</taxon>
        <taxon>Acytosteliaceae</taxon>
        <taxon>Heterostelium</taxon>
    </lineage>
</organism>